<keyword evidence="2" id="KW-1185">Reference proteome</keyword>
<gene>
    <name evidence="1" type="ORF">LIPSTDRAFT_5927</name>
</gene>
<dbReference type="AlphaFoldDB" id="A0A1E3PYI9"/>
<sequence>MGYHPSGLERLPYEIHLKILRYATGSIYNPEPKFEKKWSVICRQWRDIIQQQIFENVTVHVGLHSVRTVDHVKQSLELFRARPVLGQYIQILKLRFDDNLSISHDDDKQTILKCIATFFEIVAIVVKDGGGCPEVRVIGGFVDNPHKGVEYDWGSTEPAMYELDVSQSLKSWSTMDRIKTLKFCSNLADRWVLPPQTILSLLEKFPDVDNLSWSFMFLFMGLKTGHYFYPKVLEVIKLIPDTITILELDLRTRQLESMDQKEFMAYESAPYRGGTGDRLCRFIRERSYNLKKLTYRGPVSLELFEDQRLRPEYQHYYDAEEDNETSKVLAAIKEPYWPNMEHYVVEFENYDSFGNPYFVPISESRYGLYTHEISMISHSQSVFKRTSELEAGCIAKLNLTFLGASVAMTHMPKIQYFEISSDSMLRLSPPNVEPFLTSVDIGQGHTKMVFQQNKSAQGDPEEKTDDRMLVRPKRLSAKYILYFRHSFRASPQIHAVWRKKFGNDLALSDGLNYDY</sequence>
<accession>A0A1E3PYI9</accession>
<dbReference type="OrthoDB" id="4802432at2759"/>
<reference evidence="1 2" key="1">
    <citation type="journal article" date="2016" name="Proc. Natl. Acad. Sci. U.S.A.">
        <title>Comparative genomics of biotechnologically important yeasts.</title>
        <authorList>
            <person name="Riley R."/>
            <person name="Haridas S."/>
            <person name="Wolfe K.H."/>
            <person name="Lopes M.R."/>
            <person name="Hittinger C.T."/>
            <person name="Goeker M."/>
            <person name="Salamov A.A."/>
            <person name="Wisecaver J.H."/>
            <person name="Long T.M."/>
            <person name="Calvey C.H."/>
            <person name="Aerts A.L."/>
            <person name="Barry K.W."/>
            <person name="Choi C."/>
            <person name="Clum A."/>
            <person name="Coughlan A.Y."/>
            <person name="Deshpande S."/>
            <person name="Douglass A.P."/>
            <person name="Hanson S.J."/>
            <person name="Klenk H.-P."/>
            <person name="LaButti K.M."/>
            <person name="Lapidus A."/>
            <person name="Lindquist E.A."/>
            <person name="Lipzen A.M."/>
            <person name="Meier-Kolthoff J.P."/>
            <person name="Ohm R.A."/>
            <person name="Otillar R.P."/>
            <person name="Pangilinan J.L."/>
            <person name="Peng Y."/>
            <person name="Rokas A."/>
            <person name="Rosa C.A."/>
            <person name="Scheuner C."/>
            <person name="Sibirny A.A."/>
            <person name="Slot J.C."/>
            <person name="Stielow J.B."/>
            <person name="Sun H."/>
            <person name="Kurtzman C.P."/>
            <person name="Blackwell M."/>
            <person name="Grigoriev I.V."/>
            <person name="Jeffries T.W."/>
        </authorList>
    </citation>
    <scope>NUCLEOTIDE SEQUENCE [LARGE SCALE GENOMIC DNA]</scope>
    <source>
        <strain evidence="1 2">NRRL Y-11557</strain>
    </source>
</reference>
<evidence type="ECO:0000313" key="1">
    <source>
        <dbReference type="EMBL" id="ODQ70466.1"/>
    </source>
</evidence>
<dbReference type="EMBL" id="KV454300">
    <property type="protein sequence ID" value="ODQ70466.1"/>
    <property type="molecule type" value="Genomic_DNA"/>
</dbReference>
<organism evidence="1 2">
    <name type="scientific">Lipomyces starkeyi NRRL Y-11557</name>
    <dbReference type="NCBI Taxonomy" id="675824"/>
    <lineage>
        <taxon>Eukaryota</taxon>
        <taxon>Fungi</taxon>
        <taxon>Dikarya</taxon>
        <taxon>Ascomycota</taxon>
        <taxon>Saccharomycotina</taxon>
        <taxon>Lipomycetes</taxon>
        <taxon>Lipomycetales</taxon>
        <taxon>Lipomycetaceae</taxon>
        <taxon>Lipomyces</taxon>
    </lineage>
</organism>
<evidence type="ECO:0008006" key="3">
    <source>
        <dbReference type="Google" id="ProtNLM"/>
    </source>
</evidence>
<evidence type="ECO:0000313" key="2">
    <source>
        <dbReference type="Proteomes" id="UP000094385"/>
    </source>
</evidence>
<name>A0A1E3PYI9_LIPST</name>
<protein>
    <recommendedName>
        <fullName evidence="3">F-box domain-containing protein</fullName>
    </recommendedName>
</protein>
<proteinExistence type="predicted"/>
<dbReference type="Proteomes" id="UP000094385">
    <property type="component" value="Unassembled WGS sequence"/>
</dbReference>